<reference evidence="8" key="1">
    <citation type="submission" date="2022-01" db="EMBL/GenBank/DDBJ databases">
        <title>Comparative genomics reveals a dynamic genome evolution in the ectomycorrhizal milk-cap (Lactarius) mushrooms.</title>
        <authorList>
            <consortium name="DOE Joint Genome Institute"/>
            <person name="Lebreton A."/>
            <person name="Tang N."/>
            <person name="Kuo A."/>
            <person name="LaButti K."/>
            <person name="Drula E."/>
            <person name="Barry K."/>
            <person name="Clum A."/>
            <person name="Lipzen A."/>
            <person name="Mousain D."/>
            <person name="Ng V."/>
            <person name="Wang R."/>
            <person name="Wang X."/>
            <person name="Dai Y."/>
            <person name="Henrissat B."/>
            <person name="Grigoriev I.V."/>
            <person name="Guerin-Laguette A."/>
            <person name="Yu F."/>
            <person name="Martin F.M."/>
        </authorList>
    </citation>
    <scope>NUCLEOTIDE SEQUENCE</scope>
    <source>
        <strain evidence="8">QP</strain>
    </source>
</reference>
<evidence type="ECO:0000256" key="6">
    <source>
        <dbReference type="SAM" id="SignalP"/>
    </source>
</evidence>
<proteinExistence type="predicted"/>
<feature type="signal peptide" evidence="6">
    <location>
        <begin position="1"/>
        <end position="18"/>
    </location>
</feature>
<feature type="chain" id="PRO_5042029020" description="CFEM domain-containing protein" evidence="6">
    <location>
        <begin position="19"/>
        <end position="156"/>
    </location>
</feature>
<keyword evidence="9" id="KW-1185">Reference proteome</keyword>
<evidence type="ECO:0000256" key="2">
    <source>
        <dbReference type="ARBA" id="ARBA00022525"/>
    </source>
</evidence>
<dbReference type="Pfam" id="PF05730">
    <property type="entry name" value="CFEM"/>
    <property type="match status" value="1"/>
</dbReference>
<evidence type="ECO:0000256" key="1">
    <source>
        <dbReference type="ARBA" id="ARBA00004613"/>
    </source>
</evidence>
<evidence type="ECO:0000313" key="9">
    <source>
        <dbReference type="Proteomes" id="UP001201163"/>
    </source>
</evidence>
<feature type="domain" description="CFEM" evidence="7">
    <location>
        <begin position="5"/>
        <end position="115"/>
    </location>
</feature>
<accession>A0AAD4QDD5</accession>
<dbReference type="InterPro" id="IPR008427">
    <property type="entry name" value="Extracellular_membr_CFEM_dom"/>
</dbReference>
<evidence type="ECO:0000313" key="8">
    <source>
        <dbReference type="EMBL" id="KAH8990730.1"/>
    </source>
</evidence>
<evidence type="ECO:0000256" key="4">
    <source>
        <dbReference type="ARBA" id="ARBA00023157"/>
    </source>
</evidence>
<sequence length="156" mass="15395">MRAFLGLFIAAAVSAVSGSYLLSPRQTSPYPQCALDCLAVADLGSCLAGEVECLCKNNTFIVSTTQCFEAKCSASDLATSESIAQQSCAAAGVTLTSSIPPATSTATSPATKPSSTSSSSSPSPSASTSSNSNSAASNAVNIIGGVVALGLTALML</sequence>
<dbReference type="GO" id="GO:0005576">
    <property type="term" value="C:extracellular region"/>
    <property type="evidence" value="ECO:0007669"/>
    <property type="project" value="UniProtKB-SubCell"/>
</dbReference>
<dbReference type="EMBL" id="JAKELL010000029">
    <property type="protein sequence ID" value="KAH8990730.1"/>
    <property type="molecule type" value="Genomic_DNA"/>
</dbReference>
<evidence type="ECO:0000256" key="3">
    <source>
        <dbReference type="ARBA" id="ARBA00022729"/>
    </source>
</evidence>
<feature type="region of interest" description="Disordered" evidence="5">
    <location>
        <begin position="98"/>
        <end position="135"/>
    </location>
</feature>
<dbReference type="Proteomes" id="UP001201163">
    <property type="component" value="Unassembled WGS sequence"/>
</dbReference>
<keyword evidence="4" id="KW-1015">Disulfide bond</keyword>
<gene>
    <name evidence="8" type="ORF">EDB92DRAFT_1862908</name>
</gene>
<organism evidence="8 9">
    <name type="scientific">Lactarius akahatsu</name>
    <dbReference type="NCBI Taxonomy" id="416441"/>
    <lineage>
        <taxon>Eukaryota</taxon>
        <taxon>Fungi</taxon>
        <taxon>Dikarya</taxon>
        <taxon>Basidiomycota</taxon>
        <taxon>Agaricomycotina</taxon>
        <taxon>Agaricomycetes</taxon>
        <taxon>Russulales</taxon>
        <taxon>Russulaceae</taxon>
        <taxon>Lactarius</taxon>
    </lineage>
</organism>
<keyword evidence="3 6" id="KW-0732">Signal</keyword>
<name>A0AAD4QDD5_9AGAM</name>
<comment type="subcellular location">
    <subcellularLocation>
        <location evidence="1">Secreted</location>
    </subcellularLocation>
</comment>
<evidence type="ECO:0000259" key="7">
    <source>
        <dbReference type="PROSITE" id="PS52012"/>
    </source>
</evidence>
<comment type="caution">
    <text evidence="8">The sequence shown here is derived from an EMBL/GenBank/DDBJ whole genome shotgun (WGS) entry which is preliminary data.</text>
</comment>
<keyword evidence="2" id="KW-0964">Secreted</keyword>
<dbReference type="AlphaFoldDB" id="A0AAD4QDD5"/>
<evidence type="ECO:0000256" key="5">
    <source>
        <dbReference type="SAM" id="MobiDB-lite"/>
    </source>
</evidence>
<protein>
    <recommendedName>
        <fullName evidence="7">CFEM domain-containing protein</fullName>
    </recommendedName>
</protein>
<dbReference type="PROSITE" id="PS52012">
    <property type="entry name" value="CFEM"/>
    <property type="match status" value="1"/>
</dbReference>